<dbReference type="EMBL" id="NHOC01000005">
    <property type="protein sequence ID" value="OUM20619.1"/>
    <property type="molecule type" value="Genomic_DNA"/>
</dbReference>
<gene>
    <name evidence="2" type="ORF">CBW42_07255</name>
</gene>
<dbReference type="Proteomes" id="UP000194903">
    <property type="component" value="Unassembled WGS sequence"/>
</dbReference>
<sequence>MKHRTKRLQPFVVQLGCIGFLLAIVSVLVDVLWSQNNLAAFDADEIERGVPAFLTECMRDGEETFVGEQAEEITCRVVLLEEDAALVEVTAKQDGEALISRRALHRQAFTGKYQLAYRSIEDRELHMDVYPEGGIGYTGSTFARHYRYTVASDTNTIVARNHGWTARIVQLVCLWVFCIGIWLLYRRRQKQK</sequence>
<comment type="caution">
    <text evidence="2">The sequence shown here is derived from an EMBL/GenBank/DDBJ whole genome shotgun (WGS) entry which is preliminary data.</text>
</comment>
<feature type="transmembrane region" description="Helical" evidence="1">
    <location>
        <begin position="12"/>
        <end position="33"/>
    </location>
</feature>
<dbReference type="RefSeq" id="WP_087019224.1">
    <property type="nucleotide sequence ID" value="NZ_CP178353.1"/>
</dbReference>
<keyword evidence="3" id="KW-1185">Reference proteome</keyword>
<evidence type="ECO:0000313" key="3">
    <source>
        <dbReference type="Proteomes" id="UP000194903"/>
    </source>
</evidence>
<keyword evidence="1" id="KW-0812">Transmembrane</keyword>
<reference evidence="2 3" key="1">
    <citation type="submission" date="2017-05" db="EMBL/GenBank/DDBJ databases">
        <title>Butyricicoccus porcorum sp. nov. a butyrate-producing bacterium from the swine intestinal tract.</title>
        <authorList>
            <person name="Trachsel J."/>
            <person name="Humphrey S."/>
            <person name="Allen H.K."/>
        </authorList>
    </citation>
    <scope>NUCLEOTIDE SEQUENCE [LARGE SCALE GENOMIC DNA]</scope>
    <source>
        <strain evidence="2">BB10</strain>
    </source>
</reference>
<accession>A0A252F4E0</accession>
<proteinExistence type="predicted"/>
<keyword evidence="1" id="KW-0472">Membrane</keyword>
<organism evidence="2 3">
    <name type="scientific">Butyricicoccus porcorum</name>
    <dbReference type="NCBI Taxonomy" id="1945634"/>
    <lineage>
        <taxon>Bacteria</taxon>
        <taxon>Bacillati</taxon>
        <taxon>Bacillota</taxon>
        <taxon>Clostridia</taxon>
        <taxon>Eubacteriales</taxon>
        <taxon>Butyricicoccaceae</taxon>
        <taxon>Butyricicoccus</taxon>
    </lineage>
</organism>
<evidence type="ECO:0000256" key="1">
    <source>
        <dbReference type="SAM" id="Phobius"/>
    </source>
</evidence>
<name>A0A252F4E0_9FIRM</name>
<keyword evidence="1" id="KW-1133">Transmembrane helix</keyword>
<feature type="transmembrane region" description="Helical" evidence="1">
    <location>
        <begin position="164"/>
        <end position="185"/>
    </location>
</feature>
<protein>
    <submittedName>
        <fullName evidence="2">Uncharacterized protein</fullName>
    </submittedName>
</protein>
<dbReference type="AlphaFoldDB" id="A0A252F4E0"/>
<evidence type="ECO:0000313" key="2">
    <source>
        <dbReference type="EMBL" id="OUM20619.1"/>
    </source>
</evidence>